<dbReference type="PANTHER" id="PTHR11136">
    <property type="entry name" value="FOLYLPOLYGLUTAMATE SYNTHASE-RELATED"/>
    <property type="match status" value="1"/>
</dbReference>
<evidence type="ECO:0000256" key="15">
    <source>
        <dbReference type="ARBA" id="ARBA00022909"/>
    </source>
</evidence>
<dbReference type="EC" id="6.3.2.17" evidence="8"/>
<evidence type="ECO:0000256" key="5">
    <source>
        <dbReference type="ARBA" id="ARBA00008276"/>
    </source>
</evidence>
<protein>
    <recommendedName>
        <fullName evidence="9">Dihydrofolate synthase/folylpolyglutamate synthase</fullName>
        <ecNumber evidence="7">6.3.2.12</ecNumber>
        <ecNumber evidence="8">6.3.2.17</ecNumber>
    </recommendedName>
    <alternativeName>
        <fullName evidence="18">Folylpoly-gamma-glutamate synthetase-dihydrofolate synthetase</fullName>
    </alternativeName>
    <alternativeName>
        <fullName evidence="16">Folylpolyglutamate synthetase</fullName>
    </alternativeName>
    <alternativeName>
        <fullName evidence="17">Tetrahydrofolylpolyglutamate synthase</fullName>
    </alternativeName>
</protein>
<feature type="domain" description="Mur ligase C-terminal" evidence="24">
    <location>
        <begin position="291"/>
        <end position="414"/>
    </location>
</feature>
<dbReference type="GO" id="GO:0005737">
    <property type="term" value="C:cytoplasm"/>
    <property type="evidence" value="ECO:0007669"/>
    <property type="project" value="TreeGrafter"/>
</dbReference>
<dbReference type="UniPathway" id="UPA00077">
    <property type="reaction ID" value="UER00157"/>
</dbReference>
<comment type="subunit">
    <text evidence="6">Monomer.</text>
</comment>
<dbReference type="GO" id="GO:0008841">
    <property type="term" value="F:dihydrofolate synthase activity"/>
    <property type="evidence" value="ECO:0007669"/>
    <property type="project" value="UniProtKB-EC"/>
</dbReference>
<evidence type="ECO:0000256" key="21">
    <source>
        <dbReference type="ARBA" id="ARBA00049035"/>
    </source>
</evidence>
<dbReference type="GO" id="GO:0046656">
    <property type="term" value="P:folic acid biosynthetic process"/>
    <property type="evidence" value="ECO:0007669"/>
    <property type="project" value="UniProtKB-KW"/>
</dbReference>
<dbReference type="PIRSF" id="PIRSF001563">
    <property type="entry name" value="Folylpolyglu_synth"/>
    <property type="match status" value="1"/>
</dbReference>
<evidence type="ECO:0000256" key="23">
    <source>
        <dbReference type="PIRNR" id="PIRNR001563"/>
    </source>
</evidence>
<comment type="pathway">
    <text evidence="4">Cofactor biosynthesis; tetrahydrofolylpolyglutamate biosynthesis.</text>
</comment>
<evidence type="ECO:0000256" key="10">
    <source>
        <dbReference type="ARBA" id="ARBA00022598"/>
    </source>
</evidence>
<evidence type="ECO:0000256" key="14">
    <source>
        <dbReference type="ARBA" id="ARBA00022842"/>
    </source>
</evidence>
<dbReference type="GO" id="GO:0046654">
    <property type="term" value="P:tetrahydrofolate biosynthetic process"/>
    <property type="evidence" value="ECO:0007669"/>
    <property type="project" value="UniProtKB-UniPathway"/>
</dbReference>
<gene>
    <name evidence="26" type="primary">folC</name>
    <name evidence="26" type="ORF">AVENLUH5627_02886</name>
</gene>
<dbReference type="InterPro" id="IPR004101">
    <property type="entry name" value="Mur_ligase_C"/>
</dbReference>
<dbReference type="EC" id="6.3.2.12" evidence="7"/>
<dbReference type="Pfam" id="PF02875">
    <property type="entry name" value="Mur_ligase_C"/>
    <property type="match status" value="1"/>
</dbReference>
<evidence type="ECO:0000256" key="3">
    <source>
        <dbReference type="ARBA" id="ARBA00004799"/>
    </source>
</evidence>
<name>A0A150HKU0_9GAMM</name>
<dbReference type="PANTHER" id="PTHR11136:SF0">
    <property type="entry name" value="DIHYDROFOLATE SYNTHETASE-RELATED"/>
    <property type="match status" value="1"/>
</dbReference>
<evidence type="ECO:0000313" key="27">
    <source>
        <dbReference type="Proteomes" id="UP000075680"/>
    </source>
</evidence>
<dbReference type="Pfam" id="PF08245">
    <property type="entry name" value="Mur_ligase_M"/>
    <property type="match status" value="1"/>
</dbReference>
<dbReference type="PATRIC" id="fig|52133.18.peg.2957"/>
<dbReference type="GO" id="GO:0005524">
    <property type="term" value="F:ATP binding"/>
    <property type="evidence" value="ECO:0007669"/>
    <property type="project" value="UniProtKB-KW"/>
</dbReference>
<keyword evidence="11" id="KW-0479">Metal-binding</keyword>
<comment type="catalytic activity">
    <reaction evidence="19">
        <text>(6S)-5,6,7,8-tetrahydrofolyl-(gamma-L-Glu)(n) + L-glutamate + ATP = (6S)-5,6,7,8-tetrahydrofolyl-(gamma-L-Glu)(n+1) + ADP + phosphate + H(+)</text>
        <dbReference type="Rhea" id="RHEA:10580"/>
        <dbReference type="Rhea" id="RHEA-COMP:14738"/>
        <dbReference type="Rhea" id="RHEA-COMP:14740"/>
        <dbReference type="ChEBI" id="CHEBI:15378"/>
        <dbReference type="ChEBI" id="CHEBI:29985"/>
        <dbReference type="ChEBI" id="CHEBI:30616"/>
        <dbReference type="ChEBI" id="CHEBI:43474"/>
        <dbReference type="ChEBI" id="CHEBI:141005"/>
        <dbReference type="ChEBI" id="CHEBI:456216"/>
        <dbReference type="EC" id="6.3.2.17"/>
    </reaction>
</comment>
<dbReference type="Gene3D" id="3.90.190.20">
    <property type="entry name" value="Mur ligase, C-terminal domain"/>
    <property type="match status" value="1"/>
</dbReference>
<dbReference type="InterPro" id="IPR036565">
    <property type="entry name" value="Mur-like_cat_sf"/>
</dbReference>
<evidence type="ECO:0000259" key="25">
    <source>
        <dbReference type="Pfam" id="PF08245"/>
    </source>
</evidence>
<keyword evidence="13 23" id="KW-0067">ATP-binding</keyword>
<dbReference type="FunFam" id="3.40.1190.10:FF:000004">
    <property type="entry name" value="Dihydrofolate synthase/folylpolyglutamate synthase"/>
    <property type="match status" value="1"/>
</dbReference>
<evidence type="ECO:0000256" key="18">
    <source>
        <dbReference type="ARBA" id="ARBA00032510"/>
    </source>
</evidence>
<dbReference type="GO" id="GO:0004326">
    <property type="term" value="F:tetrahydrofolylpolyglutamate synthase activity"/>
    <property type="evidence" value="ECO:0007669"/>
    <property type="project" value="UniProtKB-EC"/>
</dbReference>
<dbReference type="InterPro" id="IPR001645">
    <property type="entry name" value="Folylpolyglutamate_synth"/>
</dbReference>
<evidence type="ECO:0000256" key="13">
    <source>
        <dbReference type="ARBA" id="ARBA00022840"/>
    </source>
</evidence>
<dbReference type="EMBL" id="JRUE01000220">
    <property type="protein sequence ID" value="KXZ65174.1"/>
    <property type="molecule type" value="Genomic_DNA"/>
</dbReference>
<evidence type="ECO:0000256" key="17">
    <source>
        <dbReference type="ARBA" id="ARBA00030592"/>
    </source>
</evidence>
<feature type="domain" description="Mur ligase central" evidence="25">
    <location>
        <begin position="53"/>
        <end position="270"/>
    </location>
</feature>
<dbReference type="InterPro" id="IPR036615">
    <property type="entry name" value="Mur_ligase_C_dom_sf"/>
</dbReference>
<dbReference type="AlphaFoldDB" id="A0A150HKU0"/>
<reference evidence="26 27" key="1">
    <citation type="journal article" date="2016" name="Sci. Rep.">
        <title>Genomic and phenotypic characterization of the species Acinetobacter venetianus.</title>
        <authorList>
            <person name="Fondi M."/>
            <person name="Maida I."/>
            <person name="Perrin E."/>
            <person name="Orlandini V."/>
            <person name="La Torre L."/>
            <person name="Bosi E."/>
            <person name="Negroni A."/>
            <person name="Zanaroli G."/>
            <person name="Fava F."/>
            <person name="Decorosi F."/>
            <person name="Giovannetti L."/>
            <person name="Viti C."/>
            <person name="Vaneechoutte M."/>
            <person name="Dijkshoorn L."/>
            <person name="Fani R."/>
        </authorList>
    </citation>
    <scope>NUCLEOTIDE SEQUENCE [LARGE SCALE GENOMIC DNA]</scope>
    <source>
        <strain evidence="26 27">LUH5627</strain>
    </source>
</reference>
<evidence type="ECO:0000256" key="6">
    <source>
        <dbReference type="ARBA" id="ARBA00011245"/>
    </source>
</evidence>
<evidence type="ECO:0000256" key="12">
    <source>
        <dbReference type="ARBA" id="ARBA00022741"/>
    </source>
</evidence>
<dbReference type="Proteomes" id="UP000075680">
    <property type="component" value="Unassembled WGS sequence"/>
</dbReference>
<comment type="cofactor">
    <cofactor evidence="1">
        <name>Mg(2+)</name>
        <dbReference type="ChEBI" id="CHEBI:18420"/>
    </cofactor>
</comment>
<dbReference type="NCBIfam" id="NF008101">
    <property type="entry name" value="PRK10846.1"/>
    <property type="match status" value="1"/>
</dbReference>
<evidence type="ECO:0000256" key="11">
    <source>
        <dbReference type="ARBA" id="ARBA00022723"/>
    </source>
</evidence>
<keyword evidence="14" id="KW-0460">Magnesium</keyword>
<dbReference type="InterPro" id="IPR013221">
    <property type="entry name" value="Mur_ligase_cen"/>
</dbReference>
<evidence type="ECO:0000256" key="7">
    <source>
        <dbReference type="ARBA" id="ARBA00013023"/>
    </source>
</evidence>
<evidence type="ECO:0000313" key="26">
    <source>
        <dbReference type="EMBL" id="KXZ65174.1"/>
    </source>
</evidence>
<evidence type="ECO:0000256" key="16">
    <source>
        <dbReference type="ARBA" id="ARBA00030048"/>
    </source>
</evidence>
<evidence type="ECO:0000256" key="1">
    <source>
        <dbReference type="ARBA" id="ARBA00001946"/>
    </source>
</evidence>
<comment type="catalytic activity">
    <reaction evidence="20">
        <text>10-formyltetrahydrofolyl-(gamma-L-Glu)(n) + L-glutamate + ATP = 10-formyltetrahydrofolyl-(gamma-L-Glu)(n+1) + ADP + phosphate + H(+)</text>
        <dbReference type="Rhea" id="RHEA:51904"/>
        <dbReference type="Rhea" id="RHEA-COMP:13088"/>
        <dbReference type="Rhea" id="RHEA-COMP:14300"/>
        <dbReference type="ChEBI" id="CHEBI:15378"/>
        <dbReference type="ChEBI" id="CHEBI:29985"/>
        <dbReference type="ChEBI" id="CHEBI:30616"/>
        <dbReference type="ChEBI" id="CHEBI:43474"/>
        <dbReference type="ChEBI" id="CHEBI:134413"/>
        <dbReference type="ChEBI" id="CHEBI:456216"/>
        <dbReference type="EC" id="6.3.2.17"/>
    </reaction>
</comment>
<accession>A0A150HKU0</accession>
<sequence>MRQHAPHSTDTLTTWLDYWSHVHVTGIDLGLERVIPVAEKLGVMRPKAKVFTVAGTNGKGSTTTTLAAILNAQGYKVGLYQSPHIYRFNERVKLAGIEVDDQHLIDAFVLVDQARRECELSLSFFEATTLAAFVIFKQQQCDVWVLEVGLGGRLDVVNVIDPDIAVITNIGLDHTDWLGDSIEKIAFEKAGIIRPNIPVIFAGQQQLPQAIQDKVTDTQAQLYTLNRDYFYQLNEDGETWSFASSGTTLKLPVGQLALDNISTAVAAILVSGVEVTQAAIASGILNAQLQGRFEIRQIKDRTVIFDAGHNPHGVEFLLNQLRKFLKYNKQYTEVVAVFSMLADKDIASVTDLLKTTVKNWFIATLDVPRAAPMPQLTDALRGEQVDEFGSIQQAFETALKQSNNNQLILVCGSFHTLEAVWEYLEECQ</sequence>
<evidence type="ECO:0000256" key="8">
    <source>
        <dbReference type="ARBA" id="ARBA00013025"/>
    </source>
</evidence>
<dbReference type="RefSeq" id="WP_061392554.1">
    <property type="nucleotide sequence ID" value="NZ_JRUE01000220.1"/>
</dbReference>
<proteinExistence type="inferred from homology"/>
<evidence type="ECO:0000259" key="24">
    <source>
        <dbReference type="Pfam" id="PF02875"/>
    </source>
</evidence>
<comment type="pathway">
    <text evidence="3">Cofactor biosynthesis; tetrahydrofolate biosynthesis; 7,8-dihydrofolate from 2-amino-4-hydroxy-6-hydroxymethyl-7,8-dihydropteridine diphosphate and 4-aminobenzoate: step 2/2.</text>
</comment>
<keyword evidence="15" id="KW-0289">Folate biosynthesis</keyword>
<dbReference type="NCBIfam" id="TIGR01499">
    <property type="entry name" value="folC"/>
    <property type="match status" value="1"/>
</dbReference>
<organism evidence="26 27">
    <name type="scientific">Acinetobacter venetianus</name>
    <dbReference type="NCBI Taxonomy" id="52133"/>
    <lineage>
        <taxon>Bacteria</taxon>
        <taxon>Pseudomonadati</taxon>
        <taxon>Pseudomonadota</taxon>
        <taxon>Gammaproteobacteria</taxon>
        <taxon>Moraxellales</taxon>
        <taxon>Moraxellaceae</taxon>
        <taxon>Acinetobacter</taxon>
    </lineage>
</organism>
<evidence type="ECO:0000256" key="19">
    <source>
        <dbReference type="ARBA" id="ARBA00047493"/>
    </source>
</evidence>
<comment type="catalytic activity">
    <reaction evidence="21">
        <text>(6R)-5,10-methylenetetrahydrofolyl-(gamma-L-Glu)(n) + L-glutamate + ATP = (6R)-5,10-methylenetetrahydrofolyl-(gamma-L-Glu)(n+1) + ADP + phosphate + H(+)</text>
        <dbReference type="Rhea" id="RHEA:51912"/>
        <dbReference type="Rhea" id="RHEA-COMP:13257"/>
        <dbReference type="Rhea" id="RHEA-COMP:13258"/>
        <dbReference type="ChEBI" id="CHEBI:15378"/>
        <dbReference type="ChEBI" id="CHEBI:29985"/>
        <dbReference type="ChEBI" id="CHEBI:30616"/>
        <dbReference type="ChEBI" id="CHEBI:43474"/>
        <dbReference type="ChEBI" id="CHEBI:136572"/>
        <dbReference type="ChEBI" id="CHEBI:456216"/>
        <dbReference type="EC" id="6.3.2.17"/>
    </reaction>
</comment>
<evidence type="ECO:0000256" key="9">
    <source>
        <dbReference type="ARBA" id="ARBA00019357"/>
    </source>
</evidence>
<comment type="similarity">
    <text evidence="5 23">Belongs to the folylpolyglutamate synthase family.</text>
</comment>
<dbReference type="SUPFAM" id="SSF53244">
    <property type="entry name" value="MurD-like peptide ligases, peptide-binding domain"/>
    <property type="match status" value="1"/>
</dbReference>
<evidence type="ECO:0000256" key="4">
    <source>
        <dbReference type="ARBA" id="ARBA00005150"/>
    </source>
</evidence>
<dbReference type="Gene3D" id="3.40.1190.10">
    <property type="entry name" value="Mur-like, catalytic domain"/>
    <property type="match status" value="1"/>
</dbReference>
<dbReference type="GO" id="GO:0046872">
    <property type="term" value="F:metal ion binding"/>
    <property type="evidence" value="ECO:0007669"/>
    <property type="project" value="UniProtKB-KW"/>
</dbReference>
<evidence type="ECO:0000256" key="22">
    <source>
        <dbReference type="ARBA" id="ARBA00049161"/>
    </source>
</evidence>
<comment type="function">
    <text evidence="2">Functions in two distinct reactions of the de novo folate biosynthetic pathway. Catalyzes the addition of a glutamate residue to dihydropteroate (7,8-dihydropteroate or H2Pte) to form dihydrofolate (7,8-dihydrofolate monoglutamate or H2Pte-Glu). Also catalyzes successive additions of L-glutamate to tetrahydrofolate or 10-formyltetrahydrofolate or 5,10-methylenetetrahydrofolate, leading to folylpolyglutamate derivatives.</text>
</comment>
<evidence type="ECO:0000256" key="2">
    <source>
        <dbReference type="ARBA" id="ARBA00002714"/>
    </source>
</evidence>
<evidence type="ECO:0000256" key="20">
    <source>
        <dbReference type="ARBA" id="ARBA00047808"/>
    </source>
</evidence>
<keyword evidence="12 23" id="KW-0547">Nucleotide-binding</keyword>
<keyword evidence="10 23" id="KW-0436">Ligase</keyword>
<comment type="caution">
    <text evidence="26">The sequence shown here is derived from an EMBL/GenBank/DDBJ whole genome shotgun (WGS) entry which is preliminary data.</text>
</comment>
<dbReference type="SUPFAM" id="SSF53623">
    <property type="entry name" value="MurD-like peptide ligases, catalytic domain"/>
    <property type="match status" value="1"/>
</dbReference>
<comment type="catalytic activity">
    <reaction evidence="22">
        <text>7,8-dihydropteroate + L-glutamate + ATP = 7,8-dihydrofolate + ADP + phosphate + H(+)</text>
        <dbReference type="Rhea" id="RHEA:23584"/>
        <dbReference type="ChEBI" id="CHEBI:15378"/>
        <dbReference type="ChEBI" id="CHEBI:17839"/>
        <dbReference type="ChEBI" id="CHEBI:29985"/>
        <dbReference type="ChEBI" id="CHEBI:30616"/>
        <dbReference type="ChEBI" id="CHEBI:43474"/>
        <dbReference type="ChEBI" id="CHEBI:57451"/>
        <dbReference type="ChEBI" id="CHEBI:456216"/>
        <dbReference type="EC" id="6.3.2.12"/>
    </reaction>
</comment>